<evidence type="ECO:0000256" key="1">
    <source>
        <dbReference type="SAM" id="MobiDB-lite"/>
    </source>
</evidence>
<name>A0ABQ5FW46_9ASTR</name>
<feature type="region of interest" description="Disordered" evidence="1">
    <location>
        <begin position="54"/>
        <end position="77"/>
    </location>
</feature>
<evidence type="ECO:0000313" key="3">
    <source>
        <dbReference type="Proteomes" id="UP001151760"/>
    </source>
</evidence>
<protein>
    <submittedName>
        <fullName evidence="2">Uncharacterized protein</fullName>
    </submittedName>
</protein>
<proteinExistence type="predicted"/>
<organism evidence="2 3">
    <name type="scientific">Tanacetum coccineum</name>
    <dbReference type="NCBI Taxonomy" id="301880"/>
    <lineage>
        <taxon>Eukaryota</taxon>
        <taxon>Viridiplantae</taxon>
        <taxon>Streptophyta</taxon>
        <taxon>Embryophyta</taxon>
        <taxon>Tracheophyta</taxon>
        <taxon>Spermatophyta</taxon>
        <taxon>Magnoliopsida</taxon>
        <taxon>eudicotyledons</taxon>
        <taxon>Gunneridae</taxon>
        <taxon>Pentapetalae</taxon>
        <taxon>asterids</taxon>
        <taxon>campanulids</taxon>
        <taxon>Asterales</taxon>
        <taxon>Asteraceae</taxon>
        <taxon>Asteroideae</taxon>
        <taxon>Anthemideae</taxon>
        <taxon>Anthemidinae</taxon>
        <taxon>Tanacetum</taxon>
    </lineage>
</organism>
<dbReference type="Proteomes" id="UP001151760">
    <property type="component" value="Unassembled WGS sequence"/>
</dbReference>
<keyword evidence="3" id="KW-1185">Reference proteome</keyword>
<accession>A0ABQ5FW46</accession>
<gene>
    <name evidence="2" type="ORF">Tco_1019068</name>
</gene>
<evidence type="ECO:0000313" key="2">
    <source>
        <dbReference type="EMBL" id="GJT67588.1"/>
    </source>
</evidence>
<sequence length="113" mass="12407">MSLKSSPINEMMWIATIVHNPIKLLLWEGKENKGADFYCADIKLEFVIFQDTEATSSASRSVTPLDLESQTDENTTPINAAKTIATTCADKDPTKKRVAEDDIGSVRGMDIGN</sequence>
<comment type="caution">
    <text evidence="2">The sequence shown here is derived from an EMBL/GenBank/DDBJ whole genome shotgun (WGS) entry which is preliminary data.</text>
</comment>
<reference evidence="2" key="1">
    <citation type="journal article" date="2022" name="Int. J. Mol. Sci.">
        <title>Draft Genome of Tanacetum Coccineum: Genomic Comparison of Closely Related Tanacetum-Family Plants.</title>
        <authorList>
            <person name="Yamashiro T."/>
            <person name="Shiraishi A."/>
            <person name="Nakayama K."/>
            <person name="Satake H."/>
        </authorList>
    </citation>
    <scope>NUCLEOTIDE SEQUENCE</scope>
</reference>
<reference evidence="2" key="2">
    <citation type="submission" date="2022-01" db="EMBL/GenBank/DDBJ databases">
        <authorList>
            <person name="Yamashiro T."/>
            <person name="Shiraishi A."/>
            <person name="Satake H."/>
            <person name="Nakayama K."/>
        </authorList>
    </citation>
    <scope>NUCLEOTIDE SEQUENCE</scope>
</reference>
<dbReference type="EMBL" id="BQNB010017822">
    <property type="protein sequence ID" value="GJT67588.1"/>
    <property type="molecule type" value="Genomic_DNA"/>
</dbReference>